<comment type="caution">
    <text evidence="5">The sequence shown here is derived from an EMBL/GenBank/DDBJ whole genome shotgun (WGS) entry which is preliminary data.</text>
</comment>
<accession>A0AAW6LE48</accession>
<evidence type="ECO:0000313" key="6">
    <source>
        <dbReference type="Proteomes" id="UP001217325"/>
    </source>
</evidence>
<dbReference type="PANTHER" id="PTHR43630">
    <property type="entry name" value="POLY-BETA-1,6-N-ACETYL-D-GLUCOSAMINE SYNTHASE"/>
    <property type="match status" value="1"/>
</dbReference>
<dbReference type="Pfam" id="PF00535">
    <property type="entry name" value="Glycos_transf_2"/>
    <property type="match status" value="1"/>
</dbReference>
<keyword evidence="2" id="KW-0328">Glycosyltransferase</keyword>
<dbReference type="SUPFAM" id="SSF53448">
    <property type="entry name" value="Nucleotide-diphospho-sugar transferases"/>
    <property type="match status" value="1"/>
</dbReference>
<comment type="similarity">
    <text evidence="1">Belongs to the glycosyltransferase 2 family.</text>
</comment>
<dbReference type="GO" id="GO:0016757">
    <property type="term" value="F:glycosyltransferase activity"/>
    <property type="evidence" value="ECO:0007669"/>
    <property type="project" value="UniProtKB-KW"/>
</dbReference>
<protein>
    <submittedName>
        <fullName evidence="5">Glycosyltransferase family A protein</fullName>
    </submittedName>
</protein>
<dbReference type="PANTHER" id="PTHR43630:SF1">
    <property type="entry name" value="POLY-BETA-1,6-N-ACETYL-D-GLUCOSAMINE SYNTHASE"/>
    <property type="match status" value="1"/>
</dbReference>
<dbReference type="InterPro" id="IPR029044">
    <property type="entry name" value="Nucleotide-diphossugar_trans"/>
</dbReference>
<proteinExistence type="inferred from homology"/>
<dbReference type="AlphaFoldDB" id="A0AAW6LE48"/>
<evidence type="ECO:0000256" key="1">
    <source>
        <dbReference type="ARBA" id="ARBA00006739"/>
    </source>
</evidence>
<feature type="domain" description="Glycosyltransferase 2-like" evidence="4">
    <location>
        <begin position="13"/>
        <end position="169"/>
    </location>
</feature>
<evidence type="ECO:0000313" key="5">
    <source>
        <dbReference type="EMBL" id="MDE8645992.1"/>
    </source>
</evidence>
<evidence type="ECO:0000256" key="3">
    <source>
        <dbReference type="ARBA" id="ARBA00022679"/>
    </source>
</evidence>
<keyword evidence="3" id="KW-0808">Transferase</keyword>
<dbReference type="Proteomes" id="UP001217325">
    <property type="component" value="Unassembled WGS sequence"/>
</dbReference>
<reference evidence="5" key="1">
    <citation type="submission" date="2023-02" db="EMBL/GenBank/DDBJ databases">
        <title>A novel hydrolase synthesized by Rhodococcus erythropolis HQ is responsible for the detoxification of Zearalenone.</title>
        <authorList>
            <person name="Hu J."/>
            <person name="Xu J."/>
        </authorList>
    </citation>
    <scope>NUCLEOTIDE SEQUENCE</scope>
    <source>
        <strain evidence="5">HQ</strain>
    </source>
</reference>
<evidence type="ECO:0000259" key="4">
    <source>
        <dbReference type="Pfam" id="PF00535"/>
    </source>
</evidence>
<gene>
    <name evidence="5" type="ORF">PXH69_13600</name>
</gene>
<dbReference type="Gene3D" id="3.90.550.10">
    <property type="entry name" value="Spore Coat Polysaccharide Biosynthesis Protein SpsA, Chain A"/>
    <property type="match status" value="1"/>
</dbReference>
<sequence length="290" mass="33028">MQDIEHLSTNRLSVVVPVFNEENAVSGCIERLLTQSEIDEILIVDNNSTDGTASIIQEFAEKYDKVRYVFEARQGVVHARNAGFDASTGNIIGRIDADTRVQPGWADAVKGFFQRSTAHSAAAGLTYLFESPFARIHRYALDRQVKQGKFDCERQVLAVAGANMAIRKSAWLSVREQVSDRPDIHEDIDLSLCLREEGMTIGQIADMRAETSGRRGETPPLEYLKYNQASESVLHLHNIMNWRLKLTIWGDSMLHALVWPVYRIYNFEQERLEFRRLFGMSKGRIMPVHQ</sequence>
<dbReference type="RefSeq" id="WP_275231831.1">
    <property type="nucleotide sequence ID" value="NZ_JARDXE010000008.1"/>
</dbReference>
<dbReference type="CDD" id="cd00761">
    <property type="entry name" value="Glyco_tranf_GTA_type"/>
    <property type="match status" value="1"/>
</dbReference>
<organism evidence="5 6">
    <name type="scientific">Rhodococcus qingshengii</name>
    <dbReference type="NCBI Taxonomy" id="334542"/>
    <lineage>
        <taxon>Bacteria</taxon>
        <taxon>Bacillati</taxon>
        <taxon>Actinomycetota</taxon>
        <taxon>Actinomycetes</taxon>
        <taxon>Mycobacteriales</taxon>
        <taxon>Nocardiaceae</taxon>
        <taxon>Rhodococcus</taxon>
        <taxon>Rhodococcus erythropolis group</taxon>
    </lineage>
</organism>
<dbReference type="InterPro" id="IPR001173">
    <property type="entry name" value="Glyco_trans_2-like"/>
</dbReference>
<name>A0AAW6LE48_RHOSG</name>
<dbReference type="EMBL" id="JARDXE010000008">
    <property type="protein sequence ID" value="MDE8645992.1"/>
    <property type="molecule type" value="Genomic_DNA"/>
</dbReference>
<evidence type="ECO:0000256" key="2">
    <source>
        <dbReference type="ARBA" id="ARBA00022676"/>
    </source>
</evidence>